<proteinExistence type="predicted"/>
<dbReference type="Proteomes" id="UP000001593">
    <property type="component" value="Unassembled WGS sequence"/>
</dbReference>
<gene>
    <name evidence="1" type="ORF">NEMVEDRAFT_v1g197501</name>
</gene>
<dbReference type="InParanoid" id="A7RI87"/>
<evidence type="ECO:0008006" key="3">
    <source>
        <dbReference type="Google" id="ProtNLM"/>
    </source>
</evidence>
<organism evidence="1 2">
    <name type="scientific">Nematostella vectensis</name>
    <name type="common">Starlet sea anemone</name>
    <dbReference type="NCBI Taxonomy" id="45351"/>
    <lineage>
        <taxon>Eukaryota</taxon>
        <taxon>Metazoa</taxon>
        <taxon>Cnidaria</taxon>
        <taxon>Anthozoa</taxon>
        <taxon>Hexacorallia</taxon>
        <taxon>Actiniaria</taxon>
        <taxon>Edwardsiidae</taxon>
        <taxon>Nematostella</taxon>
    </lineage>
</organism>
<dbReference type="HOGENOM" id="CLU_615827_0_0_1"/>
<evidence type="ECO:0000313" key="2">
    <source>
        <dbReference type="Proteomes" id="UP000001593"/>
    </source>
</evidence>
<name>A7RI87_NEMVE</name>
<evidence type="ECO:0000313" key="1">
    <source>
        <dbReference type="EMBL" id="EDO48771.1"/>
    </source>
</evidence>
<sequence length="445" mass="49817">MQKYAMFMEFCMFWKASEKEAVMHLDFDETSQKKNIVKDVTSNGNNADITNGAAVTAKPLGTCGRGAILNKGEVSYRGKDFKHKPTDAVSIAMWVKSKNSGFIRWFDQSEGSKDSFFASTKFPAVPKKRWTHLVGTFDTKTGEARVYLNGQLKLEKIGKKNSGLPQDFTSAGIGRKFGDDHVTFLDDVYMFDRVISPEEVKALYRKCEFNRMVLHYGFQHWNSTTSTLEDQSGLHNNATLKSGARVLSDGCDKCGACVDLSSNDQAEVYLNASKYKLKPTSAVTVSAWVSLNRTSGLHSIFQALKGKTDNTNVYNLEVIDGRVHWESRDKSGKPLFDVKTIDVTIPEGLWTHLMGTYSAQTGNAKIYVNGLLRESFTNPSRPRLSAAWERASIGGYVPGNHPFNGLLDEFFMYNWELDPTEARFVLKYCADKPKLVSFTVKVPIL</sequence>
<keyword evidence="2" id="KW-1185">Reference proteome</keyword>
<dbReference type="InterPro" id="IPR013320">
    <property type="entry name" value="ConA-like_dom_sf"/>
</dbReference>
<dbReference type="AlphaFoldDB" id="A7RI87"/>
<dbReference type="SUPFAM" id="SSF49899">
    <property type="entry name" value="Concanavalin A-like lectins/glucanases"/>
    <property type="match status" value="2"/>
</dbReference>
<dbReference type="InterPro" id="IPR051005">
    <property type="entry name" value="Pentraxin_domain"/>
</dbReference>
<accession>A7RI87</accession>
<reference evidence="1 2" key="1">
    <citation type="journal article" date="2007" name="Science">
        <title>Sea anemone genome reveals ancestral eumetazoan gene repertoire and genomic organization.</title>
        <authorList>
            <person name="Putnam N.H."/>
            <person name="Srivastava M."/>
            <person name="Hellsten U."/>
            <person name="Dirks B."/>
            <person name="Chapman J."/>
            <person name="Salamov A."/>
            <person name="Terry A."/>
            <person name="Shapiro H."/>
            <person name="Lindquist E."/>
            <person name="Kapitonov V.V."/>
            <person name="Jurka J."/>
            <person name="Genikhovich G."/>
            <person name="Grigoriev I.V."/>
            <person name="Lucas S.M."/>
            <person name="Steele R.E."/>
            <person name="Finnerty J.R."/>
            <person name="Technau U."/>
            <person name="Martindale M.Q."/>
            <person name="Rokhsar D.S."/>
        </authorList>
    </citation>
    <scope>NUCLEOTIDE SEQUENCE [LARGE SCALE GENOMIC DNA]</scope>
    <source>
        <strain evidence="2">CH2 X CH6</strain>
    </source>
</reference>
<dbReference type="EMBL" id="DS469512">
    <property type="protein sequence ID" value="EDO48771.1"/>
    <property type="molecule type" value="Genomic_DNA"/>
</dbReference>
<dbReference type="eggNOG" id="ENOG502SFDE">
    <property type="taxonomic scope" value="Eukaryota"/>
</dbReference>
<dbReference type="PANTHER" id="PTHR45869:SF8">
    <property type="entry name" value="LAMG-LIKE JELLYROLL FOLD DOMAIN-CONTAINING PROTEIN"/>
    <property type="match status" value="1"/>
</dbReference>
<dbReference type="Gene3D" id="2.60.120.200">
    <property type="match status" value="2"/>
</dbReference>
<dbReference type="Pfam" id="PF13385">
    <property type="entry name" value="Laminin_G_3"/>
    <property type="match status" value="2"/>
</dbReference>
<dbReference type="PANTHER" id="PTHR45869">
    <property type="entry name" value="C-REACTIVE PROTEIN-RELATED"/>
    <property type="match status" value="1"/>
</dbReference>
<protein>
    <recommendedName>
        <fullName evidence="3">LamG-like jellyroll fold domain-containing protein</fullName>
    </recommendedName>
</protein>
<dbReference type="PhylomeDB" id="A7RI87"/>